<dbReference type="InterPro" id="IPR000073">
    <property type="entry name" value="AB_hydrolase_1"/>
</dbReference>
<evidence type="ECO:0000313" key="4">
    <source>
        <dbReference type="Proteomes" id="UP000183487"/>
    </source>
</evidence>
<evidence type="ECO:0000256" key="1">
    <source>
        <dbReference type="ARBA" id="ARBA00022801"/>
    </source>
</evidence>
<dbReference type="AlphaFoldDB" id="A0A1H1K022"/>
<dbReference type="InterPro" id="IPR029058">
    <property type="entry name" value="AB_hydrolase_fold"/>
</dbReference>
<name>A0A1H1K022_9BURK</name>
<gene>
    <name evidence="3" type="ORF">SAMN05443245_7680</name>
</gene>
<dbReference type="PANTHER" id="PTHR43798:SF31">
    <property type="entry name" value="AB HYDROLASE SUPERFAMILY PROTEIN YCLE"/>
    <property type="match status" value="1"/>
</dbReference>
<keyword evidence="1" id="KW-0378">Hydrolase</keyword>
<dbReference type="GO" id="GO:0016020">
    <property type="term" value="C:membrane"/>
    <property type="evidence" value="ECO:0007669"/>
    <property type="project" value="TreeGrafter"/>
</dbReference>
<keyword evidence="4" id="KW-1185">Reference proteome</keyword>
<evidence type="ECO:0000313" key="3">
    <source>
        <dbReference type="EMBL" id="SDR55412.1"/>
    </source>
</evidence>
<accession>A0A1H1K022</accession>
<proteinExistence type="predicted"/>
<dbReference type="EMBL" id="FNKP01000004">
    <property type="protein sequence ID" value="SDR55412.1"/>
    <property type="molecule type" value="Genomic_DNA"/>
</dbReference>
<dbReference type="InterPro" id="IPR050266">
    <property type="entry name" value="AB_hydrolase_sf"/>
</dbReference>
<sequence>MINHIRSKDGTSIGYSRTGAGPALVLVHGTTVDRHRWRPVLAAFERHFTVFALDRRGRGDSGDSAEYAIEKEFDDVAALVDATGESAVSVVAHSFGAVAALEAATRTSSVDKLVLYEPPFRLGEPDPETERIVETLRAHIDDQNNEAALATFFSQVLRLPEAEISRLRVLPNWSSRVEIAATIAREMGALQTYRPSATALEKVAVPVLLLLGSASPPKYIEASDYLLSILKTSSRVVLEGQGHGAIDADSALFGREVLSFLLADKR</sequence>
<dbReference type="SUPFAM" id="SSF53474">
    <property type="entry name" value="alpha/beta-Hydrolases"/>
    <property type="match status" value="1"/>
</dbReference>
<organism evidence="3 4">
    <name type="scientific">Paraburkholderia fungorum</name>
    <dbReference type="NCBI Taxonomy" id="134537"/>
    <lineage>
        <taxon>Bacteria</taxon>
        <taxon>Pseudomonadati</taxon>
        <taxon>Pseudomonadota</taxon>
        <taxon>Betaproteobacteria</taxon>
        <taxon>Burkholderiales</taxon>
        <taxon>Burkholderiaceae</taxon>
        <taxon>Paraburkholderia</taxon>
    </lineage>
</organism>
<reference evidence="4" key="1">
    <citation type="submission" date="2016-10" db="EMBL/GenBank/DDBJ databases">
        <authorList>
            <person name="Varghese N."/>
        </authorList>
    </citation>
    <scope>NUCLEOTIDE SEQUENCE [LARGE SCALE GENOMIC DNA]</scope>
    <source>
        <strain evidence="4">GAS106B</strain>
    </source>
</reference>
<dbReference type="Proteomes" id="UP000183487">
    <property type="component" value="Unassembled WGS sequence"/>
</dbReference>
<feature type="domain" description="AB hydrolase-1" evidence="2">
    <location>
        <begin position="24"/>
        <end position="247"/>
    </location>
</feature>
<protein>
    <submittedName>
        <fullName evidence="3">Pimeloyl-ACP methyl ester carboxylesterase</fullName>
    </submittedName>
</protein>
<dbReference type="RefSeq" id="WP_083380299.1">
    <property type="nucleotide sequence ID" value="NZ_FNKP01000004.1"/>
</dbReference>
<dbReference type="OrthoDB" id="9799989at2"/>
<dbReference type="GO" id="GO:0016787">
    <property type="term" value="F:hydrolase activity"/>
    <property type="evidence" value="ECO:0007669"/>
    <property type="project" value="UniProtKB-KW"/>
</dbReference>
<evidence type="ECO:0000259" key="2">
    <source>
        <dbReference type="Pfam" id="PF12697"/>
    </source>
</evidence>
<dbReference type="PANTHER" id="PTHR43798">
    <property type="entry name" value="MONOACYLGLYCEROL LIPASE"/>
    <property type="match status" value="1"/>
</dbReference>
<dbReference type="Pfam" id="PF12697">
    <property type="entry name" value="Abhydrolase_6"/>
    <property type="match status" value="1"/>
</dbReference>
<dbReference type="Gene3D" id="3.40.50.1820">
    <property type="entry name" value="alpha/beta hydrolase"/>
    <property type="match status" value="1"/>
</dbReference>